<proteinExistence type="predicted"/>
<evidence type="ECO:0000313" key="3">
    <source>
        <dbReference type="Proteomes" id="UP000266723"/>
    </source>
</evidence>
<protein>
    <recommendedName>
        <fullName evidence="4">MYB-CC type transcription factor LHEQLE-containing domain-containing protein</fullName>
    </recommendedName>
</protein>
<accession>A0ABQ7D441</accession>
<dbReference type="EMBL" id="QGKV02000759">
    <property type="protein sequence ID" value="KAF3566611.1"/>
    <property type="molecule type" value="Genomic_DNA"/>
</dbReference>
<feature type="region of interest" description="Disordered" evidence="1">
    <location>
        <begin position="88"/>
        <end position="127"/>
    </location>
</feature>
<gene>
    <name evidence="2" type="ORF">DY000_02015674</name>
</gene>
<sequence length="187" mass="20834">MTSRHTRSNAQGPLFTLSNKELARLERQNRQQLQPTNIRMDDHGGQDDLTAAMVLMQQHMQQMQQTINTHEAAREAAAELVAQKVEQQGAPIGERNLPRNFPTTRSAINPPPALDSSFNKNKENDRSKTVNSIDDLAAKVDQLIKGDQSQMFIMEETASENSATDVTPDVENTMDNQQEVSYVTGQG</sequence>
<dbReference type="Proteomes" id="UP000266723">
    <property type="component" value="Unassembled WGS sequence"/>
</dbReference>
<evidence type="ECO:0008006" key="4">
    <source>
        <dbReference type="Google" id="ProtNLM"/>
    </source>
</evidence>
<evidence type="ECO:0000313" key="2">
    <source>
        <dbReference type="EMBL" id="KAF3566611.1"/>
    </source>
</evidence>
<reference evidence="2 3" key="1">
    <citation type="journal article" date="2020" name="BMC Genomics">
        <title>Intraspecific diversification of the crop wild relative Brassica cretica Lam. using demographic model selection.</title>
        <authorList>
            <person name="Kioukis A."/>
            <person name="Michalopoulou V.A."/>
            <person name="Briers L."/>
            <person name="Pirintsos S."/>
            <person name="Studholme D.J."/>
            <person name="Pavlidis P."/>
            <person name="Sarris P.F."/>
        </authorList>
    </citation>
    <scope>NUCLEOTIDE SEQUENCE [LARGE SCALE GENOMIC DNA]</scope>
    <source>
        <strain evidence="3">cv. PFS-1207/04</strain>
    </source>
</reference>
<organism evidence="2 3">
    <name type="scientific">Brassica cretica</name>
    <name type="common">Mustard</name>
    <dbReference type="NCBI Taxonomy" id="69181"/>
    <lineage>
        <taxon>Eukaryota</taxon>
        <taxon>Viridiplantae</taxon>
        <taxon>Streptophyta</taxon>
        <taxon>Embryophyta</taxon>
        <taxon>Tracheophyta</taxon>
        <taxon>Spermatophyta</taxon>
        <taxon>Magnoliopsida</taxon>
        <taxon>eudicotyledons</taxon>
        <taxon>Gunneridae</taxon>
        <taxon>Pentapetalae</taxon>
        <taxon>rosids</taxon>
        <taxon>malvids</taxon>
        <taxon>Brassicales</taxon>
        <taxon>Brassicaceae</taxon>
        <taxon>Brassiceae</taxon>
        <taxon>Brassica</taxon>
    </lineage>
</organism>
<evidence type="ECO:0000256" key="1">
    <source>
        <dbReference type="SAM" id="MobiDB-lite"/>
    </source>
</evidence>
<name>A0ABQ7D441_BRACR</name>
<keyword evidence="3" id="KW-1185">Reference proteome</keyword>
<comment type="caution">
    <text evidence="2">The sequence shown here is derived from an EMBL/GenBank/DDBJ whole genome shotgun (WGS) entry which is preliminary data.</text>
</comment>